<accession>A0A4C1VNB2</accession>
<evidence type="ECO:0000313" key="3">
    <source>
        <dbReference type="Proteomes" id="UP000299102"/>
    </source>
</evidence>
<proteinExistence type="predicted"/>
<organism evidence="2 3">
    <name type="scientific">Eumeta variegata</name>
    <name type="common">Bagworm moth</name>
    <name type="synonym">Eumeta japonica</name>
    <dbReference type="NCBI Taxonomy" id="151549"/>
    <lineage>
        <taxon>Eukaryota</taxon>
        <taxon>Metazoa</taxon>
        <taxon>Ecdysozoa</taxon>
        <taxon>Arthropoda</taxon>
        <taxon>Hexapoda</taxon>
        <taxon>Insecta</taxon>
        <taxon>Pterygota</taxon>
        <taxon>Neoptera</taxon>
        <taxon>Endopterygota</taxon>
        <taxon>Lepidoptera</taxon>
        <taxon>Glossata</taxon>
        <taxon>Ditrysia</taxon>
        <taxon>Tineoidea</taxon>
        <taxon>Psychidae</taxon>
        <taxon>Oiketicinae</taxon>
        <taxon>Eumeta</taxon>
    </lineage>
</organism>
<feature type="compositionally biased region" description="Basic and acidic residues" evidence="1">
    <location>
        <begin position="117"/>
        <end position="135"/>
    </location>
</feature>
<evidence type="ECO:0000313" key="2">
    <source>
        <dbReference type="EMBL" id="GBP39384.1"/>
    </source>
</evidence>
<keyword evidence="3" id="KW-1185">Reference proteome</keyword>
<dbReference type="Proteomes" id="UP000299102">
    <property type="component" value="Unassembled WGS sequence"/>
</dbReference>
<comment type="caution">
    <text evidence="2">The sequence shown here is derived from an EMBL/GenBank/DDBJ whole genome shotgun (WGS) entry which is preliminary data.</text>
</comment>
<reference evidence="2 3" key="1">
    <citation type="journal article" date="2019" name="Commun. Biol.">
        <title>The bagworm genome reveals a unique fibroin gene that provides high tensile strength.</title>
        <authorList>
            <person name="Kono N."/>
            <person name="Nakamura H."/>
            <person name="Ohtoshi R."/>
            <person name="Tomita M."/>
            <person name="Numata K."/>
            <person name="Arakawa K."/>
        </authorList>
    </citation>
    <scope>NUCLEOTIDE SEQUENCE [LARGE SCALE GENOMIC DNA]</scope>
</reference>
<dbReference type="EMBL" id="BGZK01000365">
    <property type="protein sequence ID" value="GBP39384.1"/>
    <property type="molecule type" value="Genomic_DNA"/>
</dbReference>
<gene>
    <name evidence="2" type="ORF">EVAR_95835_1</name>
</gene>
<feature type="region of interest" description="Disordered" evidence="1">
    <location>
        <begin position="111"/>
        <end position="151"/>
    </location>
</feature>
<sequence length="151" mass="16949">MRAKFNTMTYALVVDFNDQRTAGRLPTLSPDKNVVVTLKWSSVRARGRLTPDIQYSAAAQRPSLPNYSRFYAQCALFIGCLICIRIAKLPIVISIATSVWRTLEIENPLKRSGGSASDRRRNLRKPDRDDAEFIRFRPPPPTAPPALTSTT</sequence>
<protein>
    <submittedName>
        <fullName evidence="2">Uncharacterized protein</fullName>
    </submittedName>
</protein>
<evidence type="ECO:0000256" key="1">
    <source>
        <dbReference type="SAM" id="MobiDB-lite"/>
    </source>
</evidence>
<name>A0A4C1VNB2_EUMVA</name>
<dbReference type="AlphaFoldDB" id="A0A4C1VNB2"/>